<dbReference type="Pfam" id="PF13377">
    <property type="entry name" value="Peripla_BP_3"/>
    <property type="match status" value="1"/>
</dbReference>
<protein>
    <submittedName>
        <fullName evidence="5">Transcriptional regulator, LacI family</fullName>
    </submittedName>
</protein>
<evidence type="ECO:0000256" key="3">
    <source>
        <dbReference type="ARBA" id="ARBA00023163"/>
    </source>
</evidence>
<reference evidence="6" key="2">
    <citation type="submission" date="2015-05" db="EMBL/GenBank/DDBJ databases">
        <title>Complete genome sequence of Corynebacterium mustelae DSM 45274, isolated from various tissues of a male ferret with lethal sepsis.</title>
        <authorList>
            <person name="Ruckert C."/>
            <person name="Albersmeier A."/>
            <person name="Winkler A."/>
            <person name="Tauch A."/>
        </authorList>
    </citation>
    <scope>NUCLEOTIDE SEQUENCE [LARGE SCALE GENOMIC DNA]</scope>
    <source>
        <strain evidence="6">DSM 45274</strain>
    </source>
</reference>
<name>A0A0G3H0I2_9CORY</name>
<dbReference type="PANTHER" id="PTHR30146">
    <property type="entry name" value="LACI-RELATED TRANSCRIPTIONAL REPRESSOR"/>
    <property type="match status" value="1"/>
</dbReference>
<dbReference type="InterPro" id="IPR028082">
    <property type="entry name" value="Peripla_BP_I"/>
</dbReference>
<dbReference type="Gene3D" id="1.10.260.40">
    <property type="entry name" value="lambda repressor-like DNA-binding domains"/>
    <property type="match status" value="1"/>
</dbReference>
<keyword evidence="2" id="KW-0238">DNA-binding</keyword>
<dbReference type="KEGG" id="cmv:CMUST_13150"/>
<reference evidence="5 6" key="1">
    <citation type="journal article" date="2015" name="Genome Announc.">
        <title>Complete Genome Sequence of the Type Strain Corynebacterium mustelae DSM 45274, Isolated from Various Tissues of a Male Ferret with Lethal Sepsis.</title>
        <authorList>
            <person name="Ruckert C."/>
            <person name="Eimer J."/>
            <person name="Winkler A."/>
            <person name="Tauch A."/>
        </authorList>
    </citation>
    <scope>NUCLEOTIDE SEQUENCE [LARGE SCALE GENOMIC DNA]</scope>
    <source>
        <strain evidence="5 6">DSM 45274</strain>
    </source>
</reference>
<dbReference type="PATRIC" id="fig|571915.4.peg.2816"/>
<dbReference type="InterPro" id="IPR010982">
    <property type="entry name" value="Lambda_DNA-bd_dom_sf"/>
</dbReference>
<accession>A0A0G3H0I2</accession>
<organism evidence="5 6">
    <name type="scientific">Corynebacterium mustelae</name>
    <dbReference type="NCBI Taxonomy" id="571915"/>
    <lineage>
        <taxon>Bacteria</taxon>
        <taxon>Bacillati</taxon>
        <taxon>Actinomycetota</taxon>
        <taxon>Actinomycetes</taxon>
        <taxon>Mycobacteriales</taxon>
        <taxon>Corynebacteriaceae</taxon>
        <taxon>Corynebacterium</taxon>
    </lineage>
</organism>
<proteinExistence type="predicted"/>
<dbReference type="InterPro" id="IPR000843">
    <property type="entry name" value="HTH_LacI"/>
</dbReference>
<dbReference type="STRING" id="571915.CMUST_13150"/>
<sequence length="363" mass="38797">MPKRNSRKTSLASLAEELGISRTTVSNAYNHPEQLSASLRERILETAERMGYPGPDPAARSLRMRKVGSIGVLLTEHLTYAFEDMASVDFLAGMAEASIGSQNTLTLVPAGPINVNPAAALQLVNSAVVDGFVVYSVAHNDPYLEAAYTRGLPTVVCDQPATDTRFPFVGIDDYAAIAPAAQALVDAGHRRIGILCIRLSPEANNGHVSPERLDNAQHHVQQARVRGALAVFAQAGIEPESVPIIERHINNPVNNVAAARELLETHPDLTAILCTTDTMALGALNFATAQGLRVPQDLSVTGFDGITEALLRDVTTVIQPNKEKGACAGRVLARIIAGEDYPERTLLPVEFHSGSTVAPPKPR</sequence>
<dbReference type="Gene3D" id="3.40.50.2300">
    <property type="match status" value="2"/>
</dbReference>
<keyword evidence="6" id="KW-1185">Reference proteome</keyword>
<dbReference type="SUPFAM" id="SSF47413">
    <property type="entry name" value="lambda repressor-like DNA-binding domains"/>
    <property type="match status" value="1"/>
</dbReference>
<dbReference type="PANTHER" id="PTHR30146:SF138">
    <property type="entry name" value="TRANSCRIPTIONAL REGULATORY PROTEIN"/>
    <property type="match status" value="1"/>
</dbReference>
<dbReference type="CDD" id="cd01392">
    <property type="entry name" value="HTH_LacI"/>
    <property type="match status" value="1"/>
</dbReference>
<dbReference type="PROSITE" id="PS50932">
    <property type="entry name" value="HTH_LACI_2"/>
    <property type="match status" value="1"/>
</dbReference>
<evidence type="ECO:0000313" key="5">
    <source>
        <dbReference type="EMBL" id="AKK06924.1"/>
    </source>
</evidence>
<evidence type="ECO:0000256" key="1">
    <source>
        <dbReference type="ARBA" id="ARBA00023015"/>
    </source>
</evidence>
<dbReference type="EMBL" id="CP011542">
    <property type="protein sequence ID" value="AKK06924.1"/>
    <property type="molecule type" value="Genomic_DNA"/>
</dbReference>
<dbReference type="SMART" id="SM00354">
    <property type="entry name" value="HTH_LACI"/>
    <property type="match status" value="1"/>
</dbReference>
<feature type="domain" description="HTH lacI-type" evidence="4">
    <location>
        <begin position="9"/>
        <end position="64"/>
    </location>
</feature>
<dbReference type="InterPro" id="IPR046335">
    <property type="entry name" value="LacI/GalR-like_sensor"/>
</dbReference>
<dbReference type="RefSeq" id="WP_047262858.1">
    <property type="nucleotide sequence ID" value="NZ_CP011542.1"/>
</dbReference>
<dbReference type="SUPFAM" id="SSF53822">
    <property type="entry name" value="Periplasmic binding protein-like I"/>
    <property type="match status" value="1"/>
</dbReference>
<evidence type="ECO:0000313" key="6">
    <source>
        <dbReference type="Proteomes" id="UP000035199"/>
    </source>
</evidence>
<dbReference type="AlphaFoldDB" id="A0A0G3H0I2"/>
<dbReference type="GO" id="GO:0000976">
    <property type="term" value="F:transcription cis-regulatory region binding"/>
    <property type="evidence" value="ECO:0007669"/>
    <property type="project" value="TreeGrafter"/>
</dbReference>
<evidence type="ECO:0000259" key="4">
    <source>
        <dbReference type="PROSITE" id="PS50932"/>
    </source>
</evidence>
<keyword evidence="1" id="KW-0805">Transcription regulation</keyword>
<dbReference type="Proteomes" id="UP000035199">
    <property type="component" value="Chromosome"/>
</dbReference>
<dbReference type="CDD" id="cd06279">
    <property type="entry name" value="PBP1_LacI-like"/>
    <property type="match status" value="1"/>
</dbReference>
<evidence type="ECO:0000256" key="2">
    <source>
        <dbReference type="ARBA" id="ARBA00023125"/>
    </source>
</evidence>
<dbReference type="OrthoDB" id="5171752at2"/>
<keyword evidence="3" id="KW-0804">Transcription</keyword>
<dbReference type="GO" id="GO:0003700">
    <property type="term" value="F:DNA-binding transcription factor activity"/>
    <property type="evidence" value="ECO:0007669"/>
    <property type="project" value="TreeGrafter"/>
</dbReference>
<gene>
    <name evidence="5" type="ORF">CMUST_13150</name>
</gene>